<keyword evidence="1" id="KW-1133">Transmembrane helix</keyword>
<accession>A0ABQ1R4J1</accession>
<feature type="transmembrane region" description="Helical" evidence="1">
    <location>
        <begin position="75"/>
        <end position="96"/>
    </location>
</feature>
<evidence type="ECO:0000313" key="3">
    <source>
        <dbReference type="Proteomes" id="UP000625780"/>
    </source>
</evidence>
<keyword evidence="1" id="KW-0812">Transmembrane</keyword>
<feature type="transmembrane region" description="Helical" evidence="1">
    <location>
        <begin position="159"/>
        <end position="184"/>
    </location>
</feature>
<comment type="caution">
    <text evidence="2">The sequence shown here is derived from an EMBL/GenBank/DDBJ whole genome shotgun (WGS) entry which is preliminary data.</text>
</comment>
<reference evidence="3" key="1">
    <citation type="journal article" date="2019" name="Int. J. Syst. Evol. Microbiol.">
        <title>The Global Catalogue of Microorganisms (GCM) 10K type strain sequencing project: providing services to taxonomists for standard genome sequencing and annotation.</title>
        <authorList>
            <consortium name="The Broad Institute Genomics Platform"/>
            <consortium name="The Broad Institute Genome Sequencing Center for Infectious Disease"/>
            <person name="Wu L."/>
            <person name="Ma J."/>
        </authorList>
    </citation>
    <scope>NUCLEOTIDE SEQUENCE [LARGE SCALE GENOMIC DNA]</scope>
    <source>
        <strain evidence="3">CGMCC 1.12606</strain>
    </source>
</reference>
<dbReference type="RefSeq" id="WP_188370960.1">
    <property type="nucleotide sequence ID" value="NZ_BMFH01000002.1"/>
</dbReference>
<keyword evidence="1" id="KW-0472">Membrane</keyword>
<dbReference type="Proteomes" id="UP000625780">
    <property type="component" value="Unassembled WGS sequence"/>
</dbReference>
<protein>
    <recommendedName>
        <fullName evidence="4">DUF3667 domain-containing protein</fullName>
    </recommendedName>
</protein>
<keyword evidence="3" id="KW-1185">Reference proteome</keyword>
<evidence type="ECO:0008006" key="4">
    <source>
        <dbReference type="Google" id="ProtNLM"/>
    </source>
</evidence>
<dbReference type="EMBL" id="BMFH01000002">
    <property type="protein sequence ID" value="GGD56145.1"/>
    <property type="molecule type" value="Genomic_DNA"/>
</dbReference>
<feature type="transmembrane region" description="Helical" evidence="1">
    <location>
        <begin position="221"/>
        <end position="243"/>
    </location>
</feature>
<gene>
    <name evidence="2" type="ORF">GCM10011361_23410</name>
</gene>
<dbReference type="Pfam" id="PF12412">
    <property type="entry name" value="DUF3667"/>
    <property type="match status" value="1"/>
</dbReference>
<name>A0ABQ1R4J1_9FLAO</name>
<proteinExistence type="predicted"/>
<organism evidence="2 3">
    <name type="scientific">Muriicola marianensis</name>
    <dbReference type="NCBI Taxonomy" id="1324801"/>
    <lineage>
        <taxon>Bacteria</taxon>
        <taxon>Pseudomonadati</taxon>
        <taxon>Bacteroidota</taxon>
        <taxon>Flavobacteriia</taxon>
        <taxon>Flavobacteriales</taxon>
        <taxon>Flavobacteriaceae</taxon>
        <taxon>Muriicola</taxon>
    </lineage>
</organism>
<evidence type="ECO:0000313" key="2">
    <source>
        <dbReference type="EMBL" id="GGD56145.1"/>
    </source>
</evidence>
<dbReference type="InterPro" id="IPR022134">
    <property type="entry name" value="DUF3667"/>
</dbReference>
<evidence type="ECO:0000256" key="1">
    <source>
        <dbReference type="SAM" id="Phobius"/>
    </source>
</evidence>
<sequence>MICKNCEKPLTSESNFCSFCGAKVILNRLTFRNLTYEISQRVFDLDNSFFRTFAQLIVRPEMVIDSYIQGVRRRFLNPISHLGIALTLSGIIIFVMQKVMTPEMFFAYGRQLPEEVAGKLYNSIYDYSSLFFILYIPVFAVAGYLTFNRKDYLLSEYIIAYIYILSQWSIFLFPISLMVLIFAPTSYIDLSFPTLFIMIGYSVFAMQRIHRYAAAAATLRAILFFILTAIGYIGIIILFYIVMFMTGTLELQDFAPQQ</sequence>
<feature type="transmembrane region" description="Helical" evidence="1">
    <location>
        <begin position="127"/>
        <end position="147"/>
    </location>
</feature>
<feature type="transmembrane region" description="Helical" evidence="1">
    <location>
        <begin position="190"/>
        <end position="209"/>
    </location>
</feature>